<proteinExistence type="inferred from homology"/>
<keyword evidence="7" id="KW-0769">Symport</keyword>
<dbReference type="GO" id="GO:0005886">
    <property type="term" value="C:plasma membrane"/>
    <property type="evidence" value="ECO:0007669"/>
    <property type="project" value="TreeGrafter"/>
</dbReference>
<dbReference type="GO" id="GO:0035725">
    <property type="term" value="P:sodium ion transmembrane transport"/>
    <property type="evidence" value="ECO:0007669"/>
    <property type="project" value="TreeGrafter"/>
</dbReference>
<dbReference type="InterPro" id="IPR000175">
    <property type="entry name" value="Na/ntran_symport"/>
</dbReference>
<keyword evidence="6" id="KW-0479">Metal-binding</keyword>
<comment type="similarity">
    <text evidence="7">Belongs to the sodium:neurotransmitter symporter (SNF) (TC 2.A.22) family.</text>
</comment>
<feature type="binding site" evidence="6">
    <location>
        <position position="360"/>
    </location>
    <ligand>
        <name>Na(+)</name>
        <dbReference type="ChEBI" id="CHEBI:29101"/>
        <label>1</label>
    </ligand>
</feature>
<organism evidence="9 10">
    <name type="scientific">Exaiptasia diaphana</name>
    <name type="common">Tropical sea anemone</name>
    <name type="synonym">Aiptasia pulchella</name>
    <dbReference type="NCBI Taxonomy" id="2652724"/>
    <lineage>
        <taxon>Eukaryota</taxon>
        <taxon>Metazoa</taxon>
        <taxon>Cnidaria</taxon>
        <taxon>Anthozoa</taxon>
        <taxon>Hexacorallia</taxon>
        <taxon>Actiniaria</taxon>
        <taxon>Aiptasiidae</taxon>
        <taxon>Exaiptasia</taxon>
    </lineage>
</organism>
<dbReference type="GO" id="GO:0046872">
    <property type="term" value="F:metal ion binding"/>
    <property type="evidence" value="ECO:0007669"/>
    <property type="project" value="UniProtKB-KW"/>
</dbReference>
<dbReference type="PANTHER" id="PTHR11616:SF182">
    <property type="entry name" value="TRANSPORTER"/>
    <property type="match status" value="1"/>
</dbReference>
<keyword evidence="10" id="KW-1185">Reference proteome</keyword>
<feature type="transmembrane region" description="Helical" evidence="8">
    <location>
        <begin position="599"/>
        <end position="627"/>
    </location>
</feature>
<dbReference type="OrthoDB" id="6581954at2759"/>
<evidence type="ECO:0000256" key="7">
    <source>
        <dbReference type="RuleBase" id="RU003732"/>
    </source>
</evidence>
<dbReference type="SUPFAM" id="SSF161070">
    <property type="entry name" value="SNF-like"/>
    <property type="match status" value="1"/>
</dbReference>
<evidence type="ECO:0000256" key="6">
    <source>
        <dbReference type="PIRSR" id="PIRSR600175-1"/>
    </source>
</evidence>
<feature type="transmembrane region" description="Helical" evidence="8">
    <location>
        <begin position="273"/>
        <end position="296"/>
    </location>
</feature>
<dbReference type="PANTHER" id="PTHR11616">
    <property type="entry name" value="SODIUM/CHLORIDE DEPENDENT TRANSPORTER"/>
    <property type="match status" value="1"/>
</dbReference>
<dbReference type="Pfam" id="PF00209">
    <property type="entry name" value="SNF"/>
    <property type="match status" value="1"/>
</dbReference>
<feature type="transmembrane region" description="Helical" evidence="8">
    <location>
        <begin position="88"/>
        <end position="106"/>
    </location>
</feature>
<feature type="transmembrane region" description="Helical" evidence="8">
    <location>
        <begin position="243"/>
        <end position="261"/>
    </location>
</feature>
<comment type="subcellular location">
    <subcellularLocation>
        <location evidence="1">Membrane</location>
        <topology evidence="1">Multi-pass membrane protein</topology>
    </subcellularLocation>
</comment>
<evidence type="ECO:0000256" key="3">
    <source>
        <dbReference type="ARBA" id="ARBA00022692"/>
    </source>
</evidence>
<dbReference type="EnsemblMetazoa" id="XM_028662342.1">
    <property type="protein sequence ID" value="XP_028518143.1"/>
    <property type="gene ID" value="LOC110249576"/>
</dbReference>
<dbReference type="KEGG" id="epa:110249576"/>
<feature type="transmembrane region" description="Helical" evidence="8">
    <location>
        <begin position="514"/>
        <end position="535"/>
    </location>
</feature>
<dbReference type="PROSITE" id="PS00610">
    <property type="entry name" value="NA_NEUROTRAN_SYMP_1"/>
    <property type="match status" value="1"/>
</dbReference>
<protein>
    <recommendedName>
        <fullName evidence="7">Transporter</fullName>
    </recommendedName>
</protein>
<feature type="transmembrane region" description="Helical" evidence="8">
    <location>
        <begin position="556"/>
        <end position="579"/>
    </location>
</feature>
<dbReference type="PRINTS" id="PR00176">
    <property type="entry name" value="NANEUSMPORT"/>
</dbReference>
<dbReference type="InterPro" id="IPR037272">
    <property type="entry name" value="SNS_sf"/>
</dbReference>
<keyword evidence="6" id="KW-0915">Sodium</keyword>
<dbReference type="GO" id="GO:0015293">
    <property type="term" value="F:symporter activity"/>
    <property type="evidence" value="ECO:0007669"/>
    <property type="project" value="UniProtKB-KW"/>
</dbReference>
<feature type="transmembrane region" description="Helical" evidence="8">
    <location>
        <begin position="441"/>
        <end position="460"/>
    </location>
</feature>
<keyword evidence="5 8" id="KW-0472">Membrane</keyword>
<feature type="binding site" evidence="6">
    <location>
        <position position="97"/>
    </location>
    <ligand>
        <name>Na(+)</name>
        <dbReference type="ChEBI" id="CHEBI:29101"/>
        <label>1</label>
    </ligand>
</feature>
<dbReference type="CDD" id="cd10332">
    <property type="entry name" value="SLC6sbd-B0AT-like"/>
    <property type="match status" value="1"/>
</dbReference>
<evidence type="ECO:0000256" key="4">
    <source>
        <dbReference type="ARBA" id="ARBA00022989"/>
    </source>
</evidence>
<sequence>MEKGAPASLVKVVAKEDVPSSTKEVTTNGVSDGVVVTLPPNPNVRDSEENIVTEQQAVVNIKKDENPAGVATKTEDDARPKWGNKLEFILATVGFAVGLGNVWRFPYLCQKNGGGAFLIPYFISLTLLGIPLFFLELGIGQSVRQGSIGVWNYIHPYLGGVGYACVVVCLLVAIYYNMIIAWCFYYLFASWQDPLPYSKCPMIKHGNGSMIMEPACELAGTTQYYWYHDALQVTPSLEESGGLTWHLALTLLLAWVVVWLCMMKGVQSAGKAVYFTATFPYIVLIIFFGRGITLPGCFDGIKYMFKPQFDMILKPGVWLAAATQIFFSLSLAFGGLIAMSSYNPVHNNCHRDAILVSCINCGTSIFAGIVIFAILGFKAHTSLHECLTVYGVNGTKILPANETLASHCQDIDYWLSKTASGPGLTFIAFTEAIVKMPVSQLWATLFFLMLMTLGLGSMFGTLEGVITPVYDLKLVPWRKEIITAIICAFCYLIGLLFCQRSGQYWLQMFDTFSGTIPLLIIGFFELVGVSWIYGLKRFEDDLEYMLKMRPSLYFRITWKYVSPGLVIIILVASLISMGLDPMNYEGFDYNEGRSKPLEFPGWAYALIAFLIGSSFLFIPGILLLRYFNIVPYQRKQYGKARAGDEVTPAAVTPSMSQIPLPASEIPLAGRVENGQA</sequence>
<evidence type="ECO:0000256" key="2">
    <source>
        <dbReference type="ARBA" id="ARBA00022448"/>
    </source>
</evidence>
<feature type="transmembrane region" description="Helical" evidence="8">
    <location>
        <begin position="118"/>
        <end position="139"/>
    </location>
</feature>
<evidence type="ECO:0000313" key="9">
    <source>
        <dbReference type="EnsemblMetazoa" id="XP_028518143.1"/>
    </source>
</evidence>
<dbReference type="GeneID" id="110249576"/>
<feature type="transmembrane region" description="Helical" evidence="8">
    <location>
        <begin position="160"/>
        <end position="188"/>
    </location>
</feature>
<feature type="binding site" evidence="6">
    <location>
        <position position="96"/>
    </location>
    <ligand>
        <name>Na(+)</name>
        <dbReference type="ChEBI" id="CHEBI:29101"/>
        <label>1</label>
    </ligand>
</feature>
<feature type="binding site" evidence="6">
    <location>
        <position position="101"/>
    </location>
    <ligand>
        <name>Na(+)</name>
        <dbReference type="ChEBI" id="CHEBI:29101"/>
        <label>1</label>
    </ligand>
</feature>
<keyword evidence="2 7" id="KW-0813">Transport</keyword>
<keyword evidence="4 8" id="KW-1133">Transmembrane helix</keyword>
<accession>A0A913YSU9</accession>
<feature type="transmembrane region" description="Helical" evidence="8">
    <location>
        <begin position="316"/>
        <end position="342"/>
    </location>
</feature>
<dbReference type="Proteomes" id="UP000887567">
    <property type="component" value="Unplaced"/>
</dbReference>
<feature type="transmembrane region" description="Helical" evidence="8">
    <location>
        <begin position="481"/>
        <end position="502"/>
    </location>
</feature>
<feature type="transmembrane region" description="Helical" evidence="8">
    <location>
        <begin position="354"/>
        <end position="375"/>
    </location>
</feature>
<keyword evidence="3 7" id="KW-0812">Transmembrane</keyword>
<evidence type="ECO:0000256" key="1">
    <source>
        <dbReference type="ARBA" id="ARBA00004141"/>
    </source>
</evidence>
<evidence type="ECO:0000256" key="5">
    <source>
        <dbReference type="ARBA" id="ARBA00023136"/>
    </source>
</evidence>
<dbReference type="GO" id="GO:0006865">
    <property type="term" value="P:amino acid transport"/>
    <property type="evidence" value="ECO:0007669"/>
    <property type="project" value="TreeGrafter"/>
</dbReference>
<dbReference type="RefSeq" id="XP_028518143.1">
    <property type="nucleotide sequence ID" value="XM_028662342.1"/>
</dbReference>
<evidence type="ECO:0000256" key="8">
    <source>
        <dbReference type="SAM" id="Phobius"/>
    </source>
</evidence>
<feature type="binding site" evidence="6">
    <location>
        <position position="453"/>
    </location>
    <ligand>
        <name>Na(+)</name>
        <dbReference type="ChEBI" id="CHEBI:29101"/>
        <label>1</label>
    </ligand>
</feature>
<feature type="binding site" evidence="6">
    <location>
        <position position="328"/>
    </location>
    <ligand>
        <name>Na(+)</name>
        <dbReference type="ChEBI" id="CHEBI:29101"/>
        <label>1</label>
    </ligand>
</feature>
<evidence type="ECO:0000313" key="10">
    <source>
        <dbReference type="Proteomes" id="UP000887567"/>
    </source>
</evidence>
<feature type="binding site" evidence="6">
    <location>
        <position position="94"/>
    </location>
    <ligand>
        <name>Na(+)</name>
        <dbReference type="ChEBI" id="CHEBI:29101"/>
        <label>1</label>
    </ligand>
</feature>
<dbReference type="PROSITE" id="PS50267">
    <property type="entry name" value="NA_NEUROTRAN_SYMP_3"/>
    <property type="match status" value="1"/>
</dbReference>
<dbReference type="AlphaFoldDB" id="A0A913YSU9"/>
<name>A0A913YSU9_EXADI</name>
<reference evidence="9" key="1">
    <citation type="submission" date="2022-11" db="UniProtKB">
        <authorList>
            <consortium name="EnsemblMetazoa"/>
        </authorList>
    </citation>
    <scope>IDENTIFICATION</scope>
</reference>
<feature type="binding site" evidence="6">
    <location>
        <position position="457"/>
    </location>
    <ligand>
        <name>Na(+)</name>
        <dbReference type="ChEBI" id="CHEBI:29101"/>
        <label>1</label>
    </ligand>
</feature>